<keyword evidence="2" id="KW-1185">Reference proteome</keyword>
<accession>A0A1V4J2I8</accession>
<evidence type="ECO:0000313" key="1">
    <source>
        <dbReference type="EMBL" id="OPJ66234.1"/>
    </source>
</evidence>
<organism evidence="1 2">
    <name type="scientific">Clostridium chromiireducens</name>
    <dbReference type="NCBI Taxonomy" id="225345"/>
    <lineage>
        <taxon>Bacteria</taxon>
        <taxon>Bacillati</taxon>
        <taxon>Bacillota</taxon>
        <taxon>Clostridia</taxon>
        <taxon>Eubacteriales</taxon>
        <taxon>Clostridiaceae</taxon>
        <taxon>Clostridium</taxon>
    </lineage>
</organism>
<evidence type="ECO:0000313" key="2">
    <source>
        <dbReference type="Proteomes" id="UP000191056"/>
    </source>
</evidence>
<dbReference type="EMBL" id="MZGT01000001">
    <property type="protein sequence ID" value="OPJ66234.1"/>
    <property type="molecule type" value="Genomic_DNA"/>
</dbReference>
<proteinExistence type="predicted"/>
<reference evidence="1 2" key="1">
    <citation type="submission" date="2017-03" db="EMBL/GenBank/DDBJ databases">
        <title>Genome sequence of Clostridium chromiireducens DSM 23318.</title>
        <authorList>
            <person name="Poehlein A."/>
            <person name="Daniel R."/>
        </authorList>
    </citation>
    <scope>NUCLEOTIDE SEQUENCE [LARGE SCALE GENOMIC DNA]</scope>
    <source>
        <strain evidence="1 2">DSM 23318</strain>
    </source>
</reference>
<comment type="caution">
    <text evidence="1">The sequence shown here is derived from an EMBL/GenBank/DDBJ whole genome shotgun (WGS) entry which is preliminary data.</text>
</comment>
<sequence length="62" mass="7515">MIYTMQGVSEFQNYEIRLHLFLLIIKKCTMINLKRILKGCVAYVFFITKLKDKCKDYQYNIE</sequence>
<gene>
    <name evidence="1" type="ORF">CLCHR_01070</name>
</gene>
<dbReference type="STRING" id="225345.CLCHR_01070"/>
<dbReference type="AlphaFoldDB" id="A0A1V4J2I8"/>
<name>A0A1V4J2I8_9CLOT</name>
<dbReference type="Proteomes" id="UP000191056">
    <property type="component" value="Unassembled WGS sequence"/>
</dbReference>
<protein>
    <submittedName>
        <fullName evidence="1">Uncharacterized protein</fullName>
    </submittedName>
</protein>